<gene>
    <name evidence="2" type="ORF">C7455_10843</name>
</gene>
<proteinExistence type="predicted"/>
<reference evidence="2 3" key="1">
    <citation type="submission" date="2018-05" db="EMBL/GenBank/DDBJ databases">
        <title>Genomic Encyclopedia of Type Strains, Phase IV (KMG-IV): sequencing the most valuable type-strain genomes for metagenomic binning, comparative biology and taxonomic classification.</title>
        <authorList>
            <person name="Goeker M."/>
        </authorList>
    </citation>
    <scope>NUCLEOTIDE SEQUENCE [LARGE SCALE GENOMIC DNA]</scope>
    <source>
        <strain evidence="2 3">DSM 16097</strain>
    </source>
</reference>
<sequence length="58" mass="6655">MSRMESILIEASTPTTTNAEFAADRDIQLWLKMGRAAFFFCLWSSMAIPVALIYYARF</sequence>
<feature type="transmembrane region" description="Helical" evidence="1">
    <location>
        <begin position="36"/>
        <end position="56"/>
    </location>
</feature>
<name>A0A316GH37_9RHOB</name>
<accession>A0A316GH37</accession>
<organism evidence="2 3">
    <name type="scientific">Roseicyclus mahoneyensis</name>
    <dbReference type="NCBI Taxonomy" id="164332"/>
    <lineage>
        <taxon>Bacteria</taxon>
        <taxon>Pseudomonadati</taxon>
        <taxon>Pseudomonadota</taxon>
        <taxon>Alphaproteobacteria</taxon>
        <taxon>Rhodobacterales</taxon>
        <taxon>Roseobacteraceae</taxon>
        <taxon>Roseicyclus</taxon>
    </lineage>
</organism>
<evidence type="ECO:0000313" key="2">
    <source>
        <dbReference type="EMBL" id="PWK59276.1"/>
    </source>
</evidence>
<keyword evidence="1" id="KW-0472">Membrane</keyword>
<keyword evidence="3" id="KW-1185">Reference proteome</keyword>
<keyword evidence="1" id="KW-0812">Transmembrane</keyword>
<evidence type="ECO:0000256" key="1">
    <source>
        <dbReference type="SAM" id="Phobius"/>
    </source>
</evidence>
<dbReference type="EMBL" id="QGGW01000008">
    <property type="protein sequence ID" value="PWK59276.1"/>
    <property type="molecule type" value="Genomic_DNA"/>
</dbReference>
<comment type="caution">
    <text evidence="2">The sequence shown here is derived from an EMBL/GenBank/DDBJ whole genome shotgun (WGS) entry which is preliminary data.</text>
</comment>
<protein>
    <submittedName>
        <fullName evidence="2">Uncharacterized protein</fullName>
    </submittedName>
</protein>
<evidence type="ECO:0000313" key="3">
    <source>
        <dbReference type="Proteomes" id="UP000245708"/>
    </source>
</evidence>
<dbReference type="Proteomes" id="UP000245708">
    <property type="component" value="Unassembled WGS sequence"/>
</dbReference>
<keyword evidence="1" id="KW-1133">Transmembrane helix</keyword>
<dbReference type="AlphaFoldDB" id="A0A316GH37"/>